<keyword evidence="4" id="KW-1185">Reference proteome</keyword>
<dbReference type="EMBL" id="CCYA01000247">
    <property type="protein sequence ID" value="CEH14640.1"/>
    <property type="molecule type" value="Genomic_DNA"/>
</dbReference>
<protein>
    <submittedName>
        <fullName evidence="3">Uncharacterized protein</fullName>
    </submittedName>
</protein>
<evidence type="ECO:0000256" key="1">
    <source>
        <dbReference type="SAM" id="MobiDB-lite"/>
    </source>
</evidence>
<proteinExistence type="predicted"/>
<feature type="region of interest" description="Disordered" evidence="1">
    <location>
        <begin position="36"/>
        <end position="56"/>
    </location>
</feature>
<keyword evidence="2" id="KW-1133">Transmembrane helix</keyword>
<dbReference type="Proteomes" id="UP000054845">
    <property type="component" value="Unassembled WGS sequence"/>
</dbReference>
<name>A0A0P1BFE4_9BASI</name>
<evidence type="ECO:0000313" key="3">
    <source>
        <dbReference type="EMBL" id="CEH14640.1"/>
    </source>
</evidence>
<accession>A0A0P1BFE4</accession>
<organism evidence="3 4">
    <name type="scientific">Ceraceosorus bombacis</name>
    <dbReference type="NCBI Taxonomy" id="401625"/>
    <lineage>
        <taxon>Eukaryota</taxon>
        <taxon>Fungi</taxon>
        <taxon>Dikarya</taxon>
        <taxon>Basidiomycota</taxon>
        <taxon>Ustilaginomycotina</taxon>
        <taxon>Exobasidiomycetes</taxon>
        <taxon>Ceraceosorales</taxon>
        <taxon>Ceraceosoraceae</taxon>
        <taxon>Ceraceosorus</taxon>
    </lineage>
</organism>
<dbReference type="OrthoDB" id="2550557at2759"/>
<sequence length="150" mass="15266">MSLFRASAATASAALGRSSACASFSSTRMAVRTYAQGPVGGAHPPPEQGGSRSTGTTRMLGLSIATLAVGIGGFFLLSKDTRKAAVSASGQPNTLSKVSGSKDRAAQILKQESDAPQSELKNVEQKGAGAVKEVGEEIKQAGQQVKSKLS</sequence>
<feature type="region of interest" description="Disordered" evidence="1">
    <location>
        <begin position="86"/>
        <end position="105"/>
    </location>
</feature>
<keyword evidence="2" id="KW-0472">Membrane</keyword>
<feature type="compositionally biased region" description="Polar residues" evidence="1">
    <location>
        <begin position="88"/>
        <end position="99"/>
    </location>
</feature>
<feature type="transmembrane region" description="Helical" evidence="2">
    <location>
        <begin position="59"/>
        <end position="77"/>
    </location>
</feature>
<keyword evidence="2" id="KW-0812">Transmembrane</keyword>
<reference evidence="3 4" key="1">
    <citation type="submission" date="2014-09" db="EMBL/GenBank/DDBJ databases">
        <authorList>
            <person name="Magalhaes I.L.F."/>
            <person name="Oliveira U."/>
            <person name="Santos F.R."/>
            <person name="Vidigal T.H.D.A."/>
            <person name="Brescovit A.D."/>
            <person name="Santos A.J."/>
        </authorList>
    </citation>
    <scope>NUCLEOTIDE SEQUENCE [LARGE SCALE GENOMIC DNA]</scope>
</reference>
<evidence type="ECO:0000313" key="4">
    <source>
        <dbReference type="Proteomes" id="UP000054845"/>
    </source>
</evidence>
<dbReference type="AlphaFoldDB" id="A0A0P1BFE4"/>
<evidence type="ECO:0000256" key="2">
    <source>
        <dbReference type="SAM" id="Phobius"/>
    </source>
</evidence>